<evidence type="ECO:0000313" key="2">
    <source>
        <dbReference type="EMBL" id="CBY35964.1"/>
    </source>
</evidence>
<reference evidence="2" key="1">
    <citation type="journal article" date="2010" name="Science">
        <title>Plasticity of animal genome architecture unmasked by rapid evolution of a pelagic tunicate.</title>
        <authorList>
            <person name="Denoeud F."/>
            <person name="Henriet S."/>
            <person name="Mungpakdee S."/>
            <person name="Aury J.M."/>
            <person name="Da Silva C."/>
            <person name="Brinkmann H."/>
            <person name="Mikhaleva J."/>
            <person name="Olsen L.C."/>
            <person name="Jubin C."/>
            <person name="Canestro C."/>
            <person name="Bouquet J.M."/>
            <person name="Danks G."/>
            <person name="Poulain J."/>
            <person name="Campsteijn C."/>
            <person name="Adamski M."/>
            <person name="Cross I."/>
            <person name="Yadetie F."/>
            <person name="Muffato M."/>
            <person name="Louis A."/>
            <person name="Butcher S."/>
            <person name="Tsagkogeorga G."/>
            <person name="Konrad A."/>
            <person name="Singh S."/>
            <person name="Jensen M.F."/>
            <person name="Cong E.H."/>
            <person name="Eikeseth-Otteraa H."/>
            <person name="Noel B."/>
            <person name="Anthouard V."/>
            <person name="Porcel B.M."/>
            <person name="Kachouri-Lafond R."/>
            <person name="Nishino A."/>
            <person name="Ugolini M."/>
            <person name="Chourrout P."/>
            <person name="Nishida H."/>
            <person name="Aasland R."/>
            <person name="Huzurbazar S."/>
            <person name="Westhof E."/>
            <person name="Delsuc F."/>
            <person name="Lehrach H."/>
            <person name="Reinhardt R."/>
            <person name="Weissenbach J."/>
            <person name="Roy S.W."/>
            <person name="Artiguenave F."/>
            <person name="Postlethwait J.H."/>
            <person name="Manak J.R."/>
            <person name="Thompson E.M."/>
            <person name="Jaillon O."/>
            <person name="Du Pasquier L."/>
            <person name="Boudinot P."/>
            <person name="Liberles D.A."/>
            <person name="Volff J.N."/>
            <person name="Philippe H."/>
            <person name="Lenhard B."/>
            <person name="Roest Crollius H."/>
            <person name="Wincker P."/>
            <person name="Chourrout D."/>
        </authorList>
    </citation>
    <scope>NUCLEOTIDE SEQUENCE [LARGE SCALE GENOMIC DNA]</scope>
</reference>
<evidence type="ECO:0000256" key="1">
    <source>
        <dbReference type="SAM" id="MobiDB-lite"/>
    </source>
</evidence>
<proteinExistence type="predicted"/>
<dbReference type="EMBL" id="FN654703">
    <property type="protein sequence ID" value="CBY35964.1"/>
    <property type="molecule type" value="Genomic_DNA"/>
</dbReference>
<name>E4YKF3_OIKDI</name>
<dbReference type="Proteomes" id="UP000011014">
    <property type="component" value="Unassembled WGS sequence"/>
</dbReference>
<sequence>MADRTYGIVGMPMNNSSSKGMTRDRKDQLDKNTLATGRYTVKSKTKLPFL</sequence>
<accession>E4YKF3</accession>
<organism evidence="2">
    <name type="scientific">Oikopleura dioica</name>
    <name type="common">Tunicate</name>
    <dbReference type="NCBI Taxonomy" id="34765"/>
    <lineage>
        <taxon>Eukaryota</taxon>
        <taxon>Metazoa</taxon>
        <taxon>Chordata</taxon>
        <taxon>Tunicata</taxon>
        <taxon>Appendicularia</taxon>
        <taxon>Copelata</taxon>
        <taxon>Oikopleuridae</taxon>
        <taxon>Oikopleura</taxon>
    </lineage>
</organism>
<gene>
    <name evidence="2" type="ORF">GSOID_T00028440001</name>
</gene>
<protein>
    <submittedName>
        <fullName evidence="2">Uncharacterized protein</fullName>
    </submittedName>
</protein>
<dbReference type="AlphaFoldDB" id="E4YKF3"/>
<feature type="region of interest" description="Disordered" evidence="1">
    <location>
        <begin position="1"/>
        <end position="29"/>
    </location>
</feature>